<comment type="similarity">
    <text evidence="7">Belongs to the chloroperoxidase family.</text>
</comment>
<dbReference type="PANTHER" id="PTHR33577">
    <property type="entry name" value="STERIGMATOCYSTIN BIOSYNTHESIS PEROXIDASE STCC-RELATED"/>
    <property type="match status" value="1"/>
</dbReference>
<evidence type="ECO:0000256" key="1">
    <source>
        <dbReference type="ARBA" id="ARBA00001970"/>
    </source>
</evidence>
<feature type="chain" id="PRO_5004170825" description="Heme haloperoxidase family profile domain-containing protein" evidence="8">
    <location>
        <begin position="23"/>
        <end position="451"/>
    </location>
</feature>
<keyword evidence="8" id="KW-0732">Signal</keyword>
<dbReference type="PeroxiBase" id="4233">
    <property type="entry name" value="AteHalPrx03"/>
</dbReference>
<dbReference type="SUPFAM" id="SSF47571">
    <property type="entry name" value="Cloroperoxidase"/>
    <property type="match status" value="1"/>
</dbReference>
<dbReference type="eggNOG" id="ENOG502S6CG">
    <property type="taxonomic scope" value="Eukaryota"/>
</dbReference>
<evidence type="ECO:0000256" key="8">
    <source>
        <dbReference type="SAM" id="SignalP"/>
    </source>
</evidence>
<dbReference type="GO" id="GO:0046872">
    <property type="term" value="F:metal ion binding"/>
    <property type="evidence" value="ECO:0007669"/>
    <property type="project" value="UniProtKB-KW"/>
</dbReference>
<keyword evidence="4" id="KW-0479">Metal-binding</keyword>
<keyword evidence="5" id="KW-0560">Oxidoreductase</keyword>
<dbReference type="HOGENOM" id="CLU_029871_3_1_1"/>
<dbReference type="EMBL" id="CH476594">
    <property type="protein sequence ID" value="EAU39131.1"/>
    <property type="molecule type" value="Genomic_DNA"/>
</dbReference>
<dbReference type="STRING" id="341663.Q0D0P9"/>
<evidence type="ECO:0000256" key="5">
    <source>
        <dbReference type="ARBA" id="ARBA00023002"/>
    </source>
</evidence>
<dbReference type="OrthoDB" id="407298at2759"/>
<gene>
    <name evidence="10" type="ORF">ATEG_00485</name>
</gene>
<evidence type="ECO:0000256" key="4">
    <source>
        <dbReference type="ARBA" id="ARBA00022723"/>
    </source>
</evidence>
<protein>
    <recommendedName>
        <fullName evidence="9">Heme haloperoxidase family profile domain-containing protein</fullName>
    </recommendedName>
</protein>
<evidence type="ECO:0000256" key="6">
    <source>
        <dbReference type="ARBA" id="ARBA00023004"/>
    </source>
</evidence>
<organism evidence="10 11">
    <name type="scientific">Aspergillus terreus (strain NIH 2624 / FGSC A1156)</name>
    <dbReference type="NCBI Taxonomy" id="341663"/>
    <lineage>
        <taxon>Eukaryota</taxon>
        <taxon>Fungi</taxon>
        <taxon>Dikarya</taxon>
        <taxon>Ascomycota</taxon>
        <taxon>Pezizomycotina</taxon>
        <taxon>Eurotiomycetes</taxon>
        <taxon>Eurotiomycetidae</taxon>
        <taxon>Eurotiales</taxon>
        <taxon>Aspergillaceae</taxon>
        <taxon>Aspergillus</taxon>
        <taxon>Aspergillus subgen. Circumdati</taxon>
    </lineage>
</organism>
<dbReference type="VEuPathDB" id="FungiDB:ATEG_00485"/>
<evidence type="ECO:0000313" key="10">
    <source>
        <dbReference type="EMBL" id="EAU39131.1"/>
    </source>
</evidence>
<dbReference type="PROSITE" id="PS51405">
    <property type="entry name" value="HEME_HALOPEROXIDASE"/>
    <property type="match status" value="1"/>
</dbReference>
<feature type="signal peptide" evidence="8">
    <location>
        <begin position="1"/>
        <end position="22"/>
    </location>
</feature>
<dbReference type="Pfam" id="PF01328">
    <property type="entry name" value="Peroxidase_2"/>
    <property type="match status" value="1"/>
</dbReference>
<reference evidence="11" key="1">
    <citation type="submission" date="2005-09" db="EMBL/GenBank/DDBJ databases">
        <title>Annotation of the Aspergillus terreus NIH2624 genome.</title>
        <authorList>
            <person name="Birren B.W."/>
            <person name="Lander E.S."/>
            <person name="Galagan J.E."/>
            <person name="Nusbaum C."/>
            <person name="Devon K."/>
            <person name="Henn M."/>
            <person name="Ma L.-J."/>
            <person name="Jaffe D.B."/>
            <person name="Butler J."/>
            <person name="Alvarez P."/>
            <person name="Gnerre S."/>
            <person name="Grabherr M."/>
            <person name="Kleber M."/>
            <person name="Mauceli E.W."/>
            <person name="Brockman W."/>
            <person name="Rounsley S."/>
            <person name="Young S.K."/>
            <person name="LaButti K."/>
            <person name="Pushparaj V."/>
            <person name="DeCaprio D."/>
            <person name="Crawford M."/>
            <person name="Koehrsen M."/>
            <person name="Engels R."/>
            <person name="Montgomery P."/>
            <person name="Pearson M."/>
            <person name="Howarth C."/>
            <person name="Larson L."/>
            <person name="Luoma S."/>
            <person name="White J."/>
            <person name="Alvarado L."/>
            <person name="Kodira C.D."/>
            <person name="Zeng Q."/>
            <person name="Oleary S."/>
            <person name="Yandava C."/>
            <person name="Denning D.W."/>
            <person name="Nierman W.C."/>
            <person name="Milne T."/>
            <person name="Madden K."/>
        </authorList>
    </citation>
    <scope>NUCLEOTIDE SEQUENCE [LARGE SCALE GENOMIC DNA]</scope>
    <source>
        <strain evidence="11">NIH 2624 / FGSC A1156</strain>
    </source>
</reference>
<dbReference type="OMA" id="CPAWKDL"/>
<accession>Q0D0P9</accession>
<dbReference type="PANTHER" id="PTHR33577:SF16">
    <property type="entry name" value="HEME HALOPEROXIDASE FAMILY PROFILE DOMAIN-CONTAINING PROTEIN"/>
    <property type="match status" value="1"/>
</dbReference>
<name>Q0D0P9_ASPTN</name>
<comment type="cofactor">
    <cofactor evidence="1">
        <name>heme b</name>
        <dbReference type="ChEBI" id="CHEBI:60344"/>
    </cofactor>
</comment>
<dbReference type="Proteomes" id="UP000007963">
    <property type="component" value="Unassembled WGS sequence"/>
</dbReference>
<feature type="domain" description="Heme haloperoxidase family profile" evidence="9">
    <location>
        <begin position="79"/>
        <end position="328"/>
    </location>
</feature>
<dbReference type="GO" id="GO:0004601">
    <property type="term" value="F:peroxidase activity"/>
    <property type="evidence" value="ECO:0007669"/>
    <property type="project" value="UniProtKB-KW"/>
</dbReference>
<dbReference type="InterPro" id="IPR000028">
    <property type="entry name" value="Chloroperoxidase"/>
</dbReference>
<evidence type="ECO:0000256" key="3">
    <source>
        <dbReference type="ARBA" id="ARBA00022617"/>
    </source>
</evidence>
<dbReference type="Gene3D" id="1.10.489.10">
    <property type="entry name" value="Chloroperoxidase-like"/>
    <property type="match status" value="1"/>
</dbReference>
<dbReference type="GeneID" id="4355239"/>
<dbReference type="RefSeq" id="XP_001210571.1">
    <property type="nucleotide sequence ID" value="XM_001210571.1"/>
</dbReference>
<dbReference type="InterPro" id="IPR036851">
    <property type="entry name" value="Chloroperoxidase-like_sf"/>
</dbReference>
<keyword evidence="6" id="KW-0408">Iron</keyword>
<keyword evidence="3" id="KW-0349">Heme</keyword>
<evidence type="ECO:0000259" key="9">
    <source>
        <dbReference type="PROSITE" id="PS51405"/>
    </source>
</evidence>
<proteinExistence type="inferred from homology"/>
<sequence length="451" mass="49212">MLGNWASALTLALLGPATLVGAFPSADHLHKLMGHPGHGHPRNASGCPYAAHLKDSNHGGEIDKRFLFSLMNEPIDITGEHAFQPPNWELGDQRGPCPGLNALANHAYIPRSGVVSFFEVIGAINKVFGMGVDLATILAVMGTVWTGNPLSLNPSFSIGGRDTGVNNLLDNIGGLLGEPQGLIGSHNFIESDSSNTRDDLYVTGDNYRLNMDKFMEWYNMSTDGTFSMDLMAKRASIRWEQSKNTNPDFYYGPVTGLIARNAGYLFPARLFRNHTKENPEGVLTKEIVRNFYGIYGEEGNLTYREGWERIPKNWYKTPVDYGLVQLNLDTVDWVAKYPELGSVGGNTGEVDSFAGVDLSDLTGGVINLTNLLEGNNLLCFVFEVLKFASPNALSGLYKTLAEPLELITNALDVPLLNMSCPAFADLQMGGEPFWESIQDHFPGALKSGSSL</sequence>
<evidence type="ECO:0000256" key="7">
    <source>
        <dbReference type="ARBA" id="ARBA00025795"/>
    </source>
</evidence>
<dbReference type="AlphaFoldDB" id="Q0D0P9"/>
<evidence type="ECO:0000313" key="11">
    <source>
        <dbReference type="Proteomes" id="UP000007963"/>
    </source>
</evidence>
<keyword evidence="2" id="KW-0575">Peroxidase</keyword>
<evidence type="ECO:0000256" key="2">
    <source>
        <dbReference type="ARBA" id="ARBA00022559"/>
    </source>
</evidence>